<reference evidence="12" key="1">
    <citation type="submission" date="2011-07" db="EMBL/GenBank/DDBJ databases">
        <authorList>
            <consortium name="Caenorhabditis brenneri Sequencing and Analysis Consortium"/>
            <person name="Wilson R.K."/>
        </authorList>
    </citation>
    <scope>NUCLEOTIDE SEQUENCE [LARGE SCALE GENOMIC DNA]</scope>
    <source>
        <strain evidence="12">PB2801</strain>
    </source>
</reference>
<dbReference type="SUPFAM" id="SSF57716">
    <property type="entry name" value="Glucocorticoid receptor-like (DNA-binding domain)"/>
    <property type="match status" value="1"/>
</dbReference>
<dbReference type="EMBL" id="GL379823">
    <property type="protein sequence ID" value="EGT48570.1"/>
    <property type="molecule type" value="Genomic_DNA"/>
</dbReference>
<dbReference type="HOGENOM" id="CLU_984264_0_0_1"/>
<dbReference type="InterPro" id="IPR035500">
    <property type="entry name" value="NHR-like_dom_sf"/>
</dbReference>
<dbReference type="InterPro" id="IPR001628">
    <property type="entry name" value="Znf_hrmn_rcpt"/>
</dbReference>
<protein>
    <submittedName>
        <fullName evidence="11">CBN-NHR-236 protein</fullName>
    </submittedName>
</protein>
<dbReference type="OMA" id="IFSNCWH"/>
<dbReference type="STRING" id="135651.G0N001"/>
<name>G0N001_CAEBE</name>
<keyword evidence="5" id="KW-0805">Transcription regulation</keyword>
<dbReference type="PANTHER" id="PTHR24083">
    <property type="entry name" value="NUCLEAR HORMONE RECEPTOR"/>
    <property type="match status" value="1"/>
</dbReference>
<evidence type="ECO:0000256" key="7">
    <source>
        <dbReference type="ARBA" id="ARBA00023163"/>
    </source>
</evidence>
<evidence type="ECO:0000259" key="10">
    <source>
        <dbReference type="PROSITE" id="PS51030"/>
    </source>
</evidence>
<evidence type="ECO:0000256" key="5">
    <source>
        <dbReference type="ARBA" id="ARBA00023015"/>
    </source>
</evidence>
<evidence type="ECO:0000256" key="2">
    <source>
        <dbReference type="ARBA" id="ARBA00022723"/>
    </source>
</evidence>
<keyword evidence="4" id="KW-0862">Zinc</keyword>
<keyword evidence="7" id="KW-0804">Transcription</keyword>
<dbReference type="AlphaFoldDB" id="G0N001"/>
<evidence type="ECO:0000313" key="11">
    <source>
        <dbReference type="EMBL" id="EGT48570.1"/>
    </source>
</evidence>
<evidence type="ECO:0000256" key="6">
    <source>
        <dbReference type="ARBA" id="ARBA00023125"/>
    </source>
</evidence>
<keyword evidence="2" id="KW-0479">Metal-binding</keyword>
<feature type="domain" description="Nuclear receptor" evidence="10">
    <location>
        <begin position="9"/>
        <end position="84"/>
    </location>
</feature>
<proteinExistence type="inferred from homology"/>
<dbReference type="FunFam" id="3.30.50.10:FF:000058">
    <property type="entry name" value="Nuclear Hormone Receptor family"/>
    <property type="match status" value="1"/>
</dbReference>
<dbReference type="Gene3D" id="1.10.565.10">
    <property type="entry name" value="Retinoid X Receptor"/>
    <property type="match status" value="1"/>
</dbReference>
<comment type="similarity">
    <text evidence="1">Belongs to the nuclear hormone receptor family.</text>
</comment>
<dbReference type="GO" id="GO:0008270">
    <property type="term" value="F:zinc ion binding"/>
    <property type="evidence" value="ECO:0007669"/>
    <property type="project" value="UniProtKB-KW"/>
</dbReference>
<dbReference type="eggNOG" id="KOG3575">
    <property type="taxonomic scope" value="Eukaryota"/>
</dbReference>
<organism evidence="12">
    <name type="scientific">Caenorhabditis brenneri</name>
    <name type="common">Nematode worm</name>
    <dbReference type="NCBI Taxonomy" id="135651"/>
    <lineage>
        <taxon>Eukaryota</taxon>
        <taxon>Metazoa</taxon>
        <taxon>Ecdysozoa</taxon>
        <taxon>Nematoda</taxon>
        <taxon>Chromadorea</taxon>
        <taxon>Rhabditida</taxon>
        <taxon>Rhabditina</taxon>
        <taxon>Rhabditomorpha</taxon>
        <taxon>Rhabditoidea</taxon>
        <taxon>Rhabditidae</taxon>
        <taxon>Peloderinae</taxon>
        <taxon>Caenorhabditis</taxon>
    </lineage>
</organism>
<keyword evidence="3" id="KW-0863">Zinc-finger</keyword>
<dbReference type="PRINTS" id="PR00047">
    <property type="entry name" value="STROIDFINGER"/>
</dbReference>
<dbReference type="InParanoid" id="G0N001"/>
<dbReference type="GO" id="GO:0003700">
    <property type="term" value="F:DNA-binding transcription factor activity"/>
    <property type="evidence" value="ECO:0007669"/>
    <property type="project" value="InterPro"/>
</dbReference>
<sequence>MMLLCGSDALICRVCGDRASGRHYGVLSCDGCRGFFKRSIRRNLRYTCKEGQGCVVDVVRRNQCQACRFQKCLAVSMNRHAVQHERLGAPDTPAPKPPTIPTRAKRIRKLGIPENLQQLSDPISCLSTVIHWWSSLPPANTFPASDRRIIFSNCWHSLFLFHIICQPGCSLVNECSNEKLRSIQKTIKSLNLNVVEQWAVTVILIYRGEDGRLESKSDIISTQIGAMQILAENHAARVFQSGSNRSAQLLLVPLTIIQISPSEIRETFFPTHQNLEVICRMAVH</sequence>
<dbReference type="PROSITE" id="PS51030">
    <property type="entry name" value="NUCLEAR_REC_DBD_2"/>
    <property type="match status" value="1"/>
</dbReference>
<accession>G0N001</accession>
<dbReference type="InterPro" id="IPR013088">
    <property type="entry name" value="Znf_NHR/GATA"/>
</dbReference>
<dbReference type="SUPFAM" id="SSF48508">
    <property type="entry name" value="Nuclear receptor ligand-binding domain"/>
    <property type="match status" value="1"/>
</dbReference>
<evidence type="ECO:0000256" key="4">
    <source>
        <dbReference type="ARBA" id="ARBA00022833"/>
    </source>
</evidence>
<keyword evidence="8" id="KW-0675">Receptor</keyword>
<gene>
    <name evidence="11" type="primary">Cbn-nhr-236</name>
    <name evidence="11" type="ORF">CAEBREN_10913</name>
</gene>
<evidence type="ECO:0000256" key="9">
    <source>
        <dbReference type="ARBA" id="ARBA00023242"/>
    </source>
</evidence>
<dbReference type="SMART" id="SM00399">
    <property type="entry name" value="ZnF_C4"/>
    <property type="match status" value="1"/>
</dbReference>
<evidence type="ECO:0000256" key="1">
    <source>
        <dbReference type="ARBA" id="ARBA00005993"/>
    </source>
</evidence>
<dbReference type="FunFam" id="1.10.565.10:FF:000088">
    <property type="entry name" value="Nuclear Hormone Receptor family"/>
    <property type="match status" value="1"/>
</dbReference>
<dbReference type="PROSITE" id="PS00031">
    <property type="entry name" value="NUCLEAR_REC_DBD_1"/>
    <property type="match status" value="1"/>
</dbReference>
<dbReference type="GO" id="GO:0043565">
    <property type="term" value="F:sequence-specific DNA binding"/>
    <property type="evidence" value="ECO:0007669"/>
    <property type="project" value="InterPro"/>
</dbReference>
<dbReference type="Gene3D" id="3.30.50.10">
    <property type="entry name" value="Erythroid Transcription Factor GATA-1, subunit A"/>
    <property type="match status" value="1"/>
</dbReference>
<dbReference type="Proteomes" id="UP000008068">
    <property type="component" value="Unassembled WGS sequence"/>
</dbReference>
<keyword evidence="12" id="KW-1185">Reference proteome</keyword>
<evidence type="ECO:0000313" key="12">
    <source>
        <dbReference type="Proteomes" id="UP000008068"/>
    </source>
</evidence>
<dbReference type="InterPro" id="IPR050274">
    <property type="entry name" value="Nuclear_hormone_rcpt_NR2"/>
</dbReference>
<dbReference type="CDD" id="cd07164">
    <property type="entry name" value="NR_DBD_PNR_like_1"/>
    <property type="match status" value="1"/>
</dbReference>
<dbReference type="OrthoDB" id="5771769at2759"/>
<dbReference type="Pfam" id="PF00105">
    <property type="entry name" value="zf-C4"/>
    <property type="match status" value="1"/>
</dbReference>
<keyword evidence="9" id="KW-0539">Nucleus</keyword>
<evidence type="ECO:0000256" key="8">
    <source>
        <dbReference type="ARBA" id="ARBA00023170"/>
    </source>
</evidence>
<keyword evidence="6" id="KW-0238">DNA-binding</keyword>
<evidence type="ECO:0000256" key="3">
    <source>
        <dbReference type="ARBA" id="ARBA00022771"/>
    </source>
</evidence>